<comment type="caution">
    <text evidence="6">The sequence shown here is derived from an EMBL/GenBank/DDBJ whole genome shotgun (WGS) entry which is preliminary data.</text>
</comment>
<evidence type="ECO:0000256" key="3">
    <source>
        <dbReference type="SAM" id="Coils"/>
    </source>
</evidence>
<dbReference type="CDD" id="cd00156">
    <property type="entry name" value="REC"/>
    <property type="match status" value="1"/>
</dbReference>
<evidence type="ECO:0000313" key="7">
    <source>
        <dbReference type="Proteomes" id="UP000885826"/>
    </source>
</evidence>
<dbReference type="InterPro" id="IPR011006">
    <property type="entry name" value="CheY-like_superfamily"/>
</dbReference>
<dbReference type="PROSITE" id="PS50110">
    <property type="entry name" value="RESPONSE_REGULATORY"/>
    <property type="match status" value="1"/>
</dbReference>
<evidence type="ECO:0000259" key="4">
    <source>
        <dbReference type="PROSITE" id="PS50110"/>
    </source>
</evidence>
<dbReference type="EMBL" id="DRIG01000066">
    <property type="protein sequence ID" value="HEC78747.1"/>
    <property type="molecule type" value="Genomic_DNA"/>
</dbReference>
<feature type="domain" description="GGDEF" evidence="5">
    <location>
        <begin position="165"/>
        <end position="290"/>
    </location>
</feature>
<dbReference type="GO" id="GO:0000160">
    <property type="term" value="P:phosphorelay signal transduction system"/>
    <property type="evidence" value="ECO:0007669"/>
    <property type="project" value="InterPro"/>
</dbReference>
<dbReference type="PANTHER" id="PTHR44591:SF3">
    <property type="entry name" value="RESPONSE REGULATORY DOMAIN-CONTAINING PROTEIN"/>
    <property type="match status" value="1"/>
</dbReference>
<dbReference type="Gene3D" id="3.40.50.2300">
    <property type="match status" value="1"/>
</dbReference>
<keyword evidence="1 2" id="KW-0597">Phosphoprotein</keyword>
<dbReference type="SUPFAM" id="SSF52172">
    <property type="entry name" value="CheY-like"/>
    <property type="match status" value="1"/>
</dbReference>
<evidence type="ECO:0000259" key="5">
    <source>
        <dbReference type="PROSITE" id="PS50887"/>
    </source>
</evidence>
<evidence type="ECO:0000256" key="1">
    <source>
        <dbReference type="ARBA" id="ARBA00022553"/>
    </source>
</evidence>
<dbReference type="InterPro" id="IPR029787">
    <property type="entry name" value="Nucleotide_cyclase"/>
</dbReference>
<sequence>MNIRLLLIENDLEQIEIFRTMLTEVMDSEFELVTSDNLEEGLSKLIEEKFDVVLLDLQLPDIQGLDAFSRLYGQFPDAPIIVVTTVEQKSLGAKATQLGAKDFIIKEQTDSSQLLCSIQYAIDQQRIQQELSGLPLIDKPTGLYTKQSFLILAMHYLKLAKRNNRGLIVLVVEWNKTPTSGEPSQKNQEELIAVANILKQTFRRSDIISRIDEKQFAVIALEAHKSNINKLIERLKKNLDIYNASRKISGRFSLNIGTAYYDPAVNRSIAELLSQARKVLCCIPGERRTT</sequence>
<dbReference type="Gene3D" id="3.30.70.270">
    <property type="match status" value="1"/>
</dbReference>
<reference evidence="6" key="1">
    <citation type="journal article" date="2020" name="mSystems">
        <title>Genome- and Community-Level Interaction Insights into Carbon Utilization and Element Cycling Functions of Hydrothermarchaeota in Hydrothermal Sediment.</title>
        <authorList>
            <person name="Zhou Z."/>
            <person name="Liu Y."/>
            <person name="Xu W."/>
            <person name="Pan J."/>
            <person name="Luo Z.H."/>
            <person name="Li M."/>
        </authorList>
    </citation>
    <scope>NUCLEOTIDE SEQUENCE</scope>
    <source>
        <strain evidence="6">HyVt-388</strain>
    </source>
</reference>
<dbReference type="InterPro" id="IPR050595">
    <property type="entry name" value="Bact_response_regulator"/>
</dbReference>
<dbReference type="InterPro" id="IPR001789">
    <property type="entry name" value="Sig_transdc_resp-reg_receiver"/>
</dbReference>
<dbReference type="PANTHER" id="PTHR44591">
    <property type="entry name" value="STRESS RESPONSE REGULATOR PROTEIN 1"/>
    <property type="match status" value="1"/>
</dbReference>
<name>A0A9C9K039_UNCW3</name>
<gene>
    <name evidence="6" type="ORF">ENI34_06355</name>
</gene>
<dbReference type="SUPFAM" id="SSF55073">
    <property type="entry name" value="Nucleotide cyclase"/>
    <property type="match status" value="1"/>
</dbReference>
<dbReference type="InterPro" id="IPR043128">
    <property type="entry name" value="Rev_trsase/Diguanyl_cyclase"/>
</dbReference>
<organism evidence="6 7">
    <name type="scientific">candidate division WOR-3 bacterium</name>
    <dbReference type="NCBI Taxonomy" id="2052148"/>
    <lineage>
        <taxon>Bacteria</taxon>
        <taxon>Bacteria division WOR-3</taxon>
    </lineage>
</organism>
<evidence type="ECO:0000313" key="6">
    <source>
        <dbReference type="EMBL" id="HEC78747.1"/>
    </source>
</evidence>
<dbReference type="Pfam" id="PF00990">
    <property type="entry name" value="GGDEF"/>
    <property type="match status" value="1"/>
</dbReference>
<feature type="domain" description="Response regulatory" evidence="4">
    <location>
        <begin position="4"/>
        <end position="121"/>
    </location>
</feature>
<dbReference type="Proteomes" id="UP000885826">
    <property type="component" value="Unassembled WGS sequence"/>
</dbReference>
<feature type="coiled-coil region" evidence="3">
    <location>
        <begin position="218"/>
        <end position="245"/>
    </location>
</feature>
<protein>
    <submittedName>
        <fullName evidence="6">Response regulator</fullName>
    </submittedName>
</protein>
<feature type="modified residue" description="4-aspartylphosphate" evidence="2">
    <location>
        <position position="56"/>
    </location>
</feature>
<dbReference type="InterPro" id="IPR000160">
    <property type="entry name" value="GGDEF_dom"/>
</dbReference>
<dbReference type="AlphaFoldDB" id="A0A9C9K039"/>
<dbReference type="PROSITE" id="PS50887">
    <property type="entry name" value="GGDEF"/>
    <property type="match status" value="1"/>
</dbReference>
<dbReference type="Pfam" id="PF00072">
    <property type="entry name" value="Response_reg"/>
    <property type="match status" value="1"/>
</dbReference>
<dbReference type="SMART" id="SM00267">
    <property type="entry name" value="GGDEF"/>
    <property type="match status" value="1"/>
</dbReference>
<keyword evidence="3" id="KW-0175">Coiled coil</keyword>
<accession>A0A9C9K039</accession>
<dbReference type="SMART" id="SM00448">
    <property type="entry name" value="REC"/>
    <property type="match status" value="1"/>
</dbReference>
<evidence type="ECO:0000256" key="2">
    <source>
        <dbReference type="PROSITE-ProRule" id="PRU00169"/>
    </source>
</evidence>
<proteinExistence type="predicted"/>